<name>A0A918YPC4_9ACTN</name>
<dbReference type="EMBL" id="BMVG01000024">
    <property type="protein sequence ID" value="GHE10643.1"/>
    <property type="molecule type" value="Genomic_DNA"/>
</dbReference>
<evidence type="ECO:0000313" key="1">
    <source>
        <dbReference type="EMBL" id="GHE10643.1"/>
    </source>
</evidence>
<accession>A0A918YPC4</accession>
<reference evidence="1" key="2">
    <citation type="submission" date="2020-09" db="EMBL/GenBank/DDBJ databases">
        <authorList>
            <person name="Sun Q."/>
            <person name="Ohkuma M."/>
        </authorList>
    </citation>
    <scope>NUCLEOTIDE SEQUENCE</scope>
    <source>
        <strain evidence="1">JCM 4714</strain>
    </source>
</reference>
<keyword evidence="2" id="KW-1185">Reference proteome</keyword>
<protein>
    <submittedName>
        <fullName evidence="1">Uncharacterized protein</fullName>
    </submittedName>
</protein>
<proteinExistence type="predicted"/>
<reference evidence="1" key="1">
    <citation type="journal article" date="2014" name="Int. J. Syst. Evol. Microbiol.">
        <title>Complete genome sequence of Corynebacterium casei LMG S-19264T (=DSM 44701T), isolated from a smear-ripened cheese.</title>
        <authorList>
            <consortium name="US DOE Joint Genome Institute (JGI-PGF)"/>
            <person name="Walter F."/>
            <person name="Albersmeier A."/>
            <person name="Kalinowski J."/>
            <person name="Ruckert C."/>
        </authorList>
    </citation>
    <scope>NUCLEOTIDE SEQUENCE</scope>
    <source>
        <strain evidence="1">JCM 4714</strain>
    </source>
</reference>
<dbReference type="RefSeq" id="WP_189957414.1">
    <property type="nucleotide sequence ID" value="NZ_BMVG01000024.1"/>
</dbReference>
<evidence type="ECO:0000313" key="2">
    <source>
        <dbReference type="Proteomes" id="UP000655443"/>
    </source>
</evidence>
<gene>
    <name evidence="1" type="ORF">GCM10010339_67530</name>
</gene>
<comment type="caution">
    <text evidence="1">The sequence shown here is derived from an EMBL/GenBank/DDBJ whole genome shotgun (WGS) entry which is preliminary data.</text>
</comment>
<organism evidence="1 2">
    <name type="scientific">Streptomyces alanosinicus</name>
    <dbReference type="NCBI Taxonomy" id="68171"/>
    <lineage>
        <taxon>Bacteria</taxon>
        <taxon>Bacillati</taxon>
        <taxon>Actinomycetota</taxon>
        <taxon>Actinomycetes</taxon>
        <taxon>Kitasatosporales</taxon>
        <taxon>Streptomycetaceae</taxon>
        <taxon>Streptomyces</taxon>
    </lineage>
</organism>
<dbReference type="AlphaFoldDB" id="A0A918YPC4"/>
<dbReference type="Proteomes" id="UP000655443">
    <property type="component" value="Unassembled WGS sequence"/>
</dbReference>
<sequence length="59" mass="6265">MAADLAIGPAGLVHHDVRIARRRTGLRDPVPSLPFVADAFVPSPFGAAHTRTVSPPPER</sequence>